<dbReference type="SMART" id="SM00450">
    <property type="entry name" value="RHOD"/>
    <property type="match status" value="1"/>
</dbReference>
<evidence type="ECO:0000313" key="2">
    <source>
        <dbReference type="EMBL" id="ADW17425.1"/>
    </source>
</evidence>
<dbReference type="KEGG" id="dpr:Despr_1261"/>
<dbReference type="Gene3D" id="3.40.250.10">
    <property type="entry name" value="Rhodanese-like domain"/>
    <property type="match status" value="1"/>
</dbReference>
<dbReference type="RefSeq" id="WP_015723967.1">
    <property type="nucleotide sequence ID" value="NC_014972.1"/>
</dbReference>
<dbReference type="Proteomes" id="UP000006365">
    <property type="component" value="Chromosome"/>
</dbReference>
<dbReference type="SUPFAM" id="SSF52821">
    <property type="entry name" value="Rhodanese/Cell cycle control phosphatase"/>
    <property type="match status" value="1"/>
</dbReference>
<feature type="domain" description="Rhodanese" evidence="1">
    <location>
        <begin position="25"/>
        <end position="123"/>
    </location>
</feature>
<evidence type="ECO:0000313" key="3">
    <source>
        <dbReference type="Proteomes" id="UP000006365"/>
    </source>
</evidence>
<keyword evidence="3" id="KW-1185">Reference proteome</keyword>
<dbReference type="PROSITE" id="PS50206">
    <property type="entry name" value="RHODANESE_3"/>
    <property type="match status" value="1"/>
</dbReference>
<protein>
    <submittedName>
        <fullName evidence="2">Rhodanese domain protein</fullName>
    </submittedName>
</protein>
<organism evidence="2 3">
    <name type="scientific">Desulfobulbus propionicus (strain ATCC 33891 / DSM 2032 / VKM B-1956 / 1pr3)</name>
    <dbReference type="NCBI Taxonomy" id="577650"/>
    <lineage>
        <taxon>Bacteria</taxon>
        <taxon>Pseudomonadati</taxon>
        <taxon>Thermodesulfobacteriota</taxon>
        <taxon>Desulfobulbia</taxon>
        <taxon>Desulfobulbales</taxon>
        <taxon>Desulfobulbaceae</taxon>
        <taxon>Desulfobulbus</taxon>
    </lineage>
</organism>
<dbReference type="Pfam" id="PF00581">
    <property type="entry name" value="Rhodanese"/>
    <property type="match status" value="1"/>
</dbReference>
<gene>
    <name evidence="2" type="ordered locus">Despr_1261</name>
</gene>
<dbReference type="InterPro" id="IPR036873">
    <property type="entry name" value="Rhodanese-like_dom_sf"/>
</dbReference>
<sequence>MSISSTVHALEDVKIIDRVQTEHLLQHGAVFIDNRPEYKFSLGHIKGAINLPFFIANDPSNKMTKENLSLAIGNNELVVFYCTGMERAYHALKQARQWGITAEMYWYKNGFEEWKMFYPPHLD</sequence>
<evidence type="ECO:0000259" key="1">
    <source>
        <dbReference type="PROSITE" id="PS50206"/>
    </source>
</evidence>
<accession>A0A7U3YL85</accession>
<dbReference type="InterPro" id="IPR001763">
    <property type="entry name" value="Rhodanese-like_dom"/>
</dbReference>
<name>A0A7U3YL85_DESPD</name>
<dbReference type="AlphaFoldDB" id="A0A7U3YL85"/>
<proteinExistence type="predicted"/>
<reference evidence="2 3" key="1">
    <citation type="journal article" date="2011" name="Stand. Genomic Sci.">
        <title>Complete genome sequence of Desulfobulbus propionicus type strain (1pr3).</title>
        <authorList>
            <person name="Pagani I."/>
            <person name="Lapidus A."/>
            <person name="Nolan M."/>
            <person name="Lucas S."/>
            <person name="Hammon N."/>
            <person name="Deshpande S."/>
            <person name="Cheng J.F."/>
            <person name="Chertkov O."/>
            <person name="Davenport K."/>
            <person name="Tapia R."/>
            <person name="Han C."/>
            <person name="Goodwin L."/>
            <person name="Pitluck S."/>
            <person name="Liolios K."/>
            <person name="Mavromatis K."/>
            <person name="Ivanova N."/>
            <person name="Mikhailova N."/>
            <person name="Pati A."/>
            <person name="Chen A."/>
            <person name="Palaniappan K."/>
            <person name="Land M."/>
            <person name="Hauser L."/>
            <person name="Chang Y.J."/>
            <person name="Jeffries C.D."/>
            <person name="Detter J.C."/>
            <person name="Brambilla E."/>
            <person name="Kannan K.P."/>
            <person name="Djao O.D."/>
            <person name="Rohde M."/>
            <person name="Pukall R."/>
            <person name="Spring S."/>
            <person name="Goker M."/>
            <person name="Sikorski J."/>
            <person name="Woyke T."/>
            <person name="Bristow J."/>
            <person name="Eisen J.A."/>
            <person name="Markowitz V."/>
            <person name="Hugenholtz P."/>
            <person name="Kyrpides N.C."/>
            <person name="Klenk H.P."/>
        </authorList>
    </citation>
    <scope>NUCLEOTIDE SEQUENCE [LARGE SCALE GENOMIC DNA]</scope>
    <source>
        <strain evidence="3">ATCC 33891 / DSM 2032 / 1pr3</strain>
    </source>
</reference>
<dbReference type="EMBL" id="CP002364">
    <property type="protein sequence ID" value="ADW17425.1"/>
    <property type="molecule type" value="Genomic_DNA"/>
</dbReference>
<dbReference type="CDD" id="cd00158">
    <property type="entry name" value="RHOD"/>
    <property type="match status" value="1"/>
</dbReference>